<reference evidence="2 3" key="1">
    <citation type="journal article" date="2018" name="Nat. Biotechnol.">
        <title>A standardized bacterial taxonomy based on genome phylogeny substantially revises the tree of life.</title>
        <authorList>
            <person name="Parks D.H."/>
            <person name="Chuvochina M."/>
            <person name="Waite D.W."/>
            <person name="Rinke C."/>
            <person name="Skarshewski A."/>
            <person name="Chaumeil P.A."/>
            <person name="Hugenholtz P."/>
        </authorList>
    </citation>
    <scope>NUCLEOTIDE SEQUENCE [LARGE SCALE GENOMIC DNA]</scope>
    <source>
        <strain evidence="2">UBA9956</strain>
    </source>
</reference>
<dbReference type="Proteomes" id="UP000264062">
    <property type="component" value="Unassembled WGS sequence"/>
</dbReference>
<evidence type="ECO:0000259" key="1">
    <source>
        <dbReference type="Pfam" id="PF22746"/>
    </source>
</evidence>
<accession>A0A350H897</accession>
<evidence type="ECO:0000313" key="2">
    <source>
        <dbReference type="EMBL" id="HAV91763.1"/>
    </source>
</evidence>
<evidence type="ECO:0000313" key="3">
    <source>
        <dbReference type="Proteomes" id="UP000264062"/>
    </source>
</evidence>
<dbReference type="Pfam" id="PF22746">
    <property type="entry name" value="SHOCT-like_DUF2089-C"/>
    <property type="match status" value="1"/>
</dbReference>
<gene>
    <name evidence="2" type="ORF">DCW38_01085</name>
</gene>
<organism evidence="2 3">
    <name type="scientific">candidate division WOR-3 bacterium</name>
    <dbReference type="NCBI Taxonomy" id="2052148"/>
    <lineage>
        <taxon>Bacteria</taxon>
        <taxon>Bacteria division WOR-3</taxon>
    </lineage>
</organism>
<dbReference type="InterPro" id="IPR053959">
    <property type="entry name" value="YvlB/LiaX_N"/>
</dbReference>
<protein>
    <recommendedName>
        <fullName evidence="1">YvlB/LiaX N-terminal domain-containing protein</fullName>
    </recommendedName>
</protein>
<dbReference type="AlphaFoldDB" id="A0A350H897"/>
<sequence length="144" mass="15874">MDTKIEKILRLVQEGKMSPEEADSLLGLLKMKDKSSRSGCNLKIRIIKDDGDGEKNVNLNLPINFVKMMVKATGKFSIEALGKNKDVKESLLNVGLNFDENGKIEDVESFLKALDALCEHAPIDIANVQVSDGDKDVDIKISID</sequence>
<feature type="domain" description="YvlB/LiaX N-terminal" evidence="1">
    <location>
        <begin position="5"/>
        <end position="29"/>
    </location>
</feature>
<dbReference type="EMBL" id="DMZY01000033">
    <property type="protein sequence ID" value="HAV91763.1"/>
    <property type="molecule type" value="Genomic_DNA"/>
</dbReference>
<proteinExistence type="predicted"/>
<name>A0A350H897_UNCW3</name>
<comment type="caution">
    <text evidence="2">The sequence shown here is derived from an EMBL/GenBank/DDBJ whole genome shotgun (WGS) entry which is preliminary data.</text>
</comment>